<keyword evidence="3" id="KW-0964">Secreted</keyword>
<evidence type="ECO:0000256" key="2">
    <source>
        <dbReference type="ARBA" id="ARBA00009127"/>
    </source>
</evidence>
<feature type="transmembrane region" description="Helical" evidence="4">
    <location>
        <begin position="386"/>
        <end position="407"/>
    </location>
</feature>
<feature type="transmembrane region" description="Helical" evidence="4">
    <location>
        <begin position="315"/>
        <end position="333"/>
    </location>
</feature>
<organism evidence="5 6">
    <name type="scientific">Cloeon dipterum</name>
    <dbReference type="NCBI Taxonomy" id="197152"/>
    <lineage>
        <taxon>Eukaryota</taxon>
        <taxon>Metazoa</taxon>
        <taxon>Ecdysozoa</taxon>
        <taxon>Arthropoda</taxon>
        <taxon>Hexapoda</taxon>
        <taxon>Insecta</taxon>
        <taxon>Pterygota</taxon>
        <taxon>Palaeoptera</taxon>
        <taxon>Ephemeroptera</taxon>
        <taxon>Pisciforma</taxon>
        <taxon>Baetidae</taxon>
        <taxon>Cloeon</taxon>
    </lineage>
</organism>
<evidence type="ECO:0000256" key="3">
    <source>
        <dbReference type="ARBA" id="ARBA00022525"/>
    </source>
</evidence>
<keyword evidence="4" id="KW-1133">Transmembrane helix</keyword>
<dbReference type="PANTHER" id="PTHR10009">
    <property type="entry name" value="PROTEIN YELLOW-RELATED"/>
    <property type="match status" value="1"/>
</dbReference>
<dbReference type="PANTHER" id="PTHR10009:SF18">
    <property type="entry name" value="PROTEIN YELLOW-LIKE PROTEIN"/>
    <property type="match status" value="1"/>
</dbReference>
<evidence type="ECO:0000313" key="6">
    <source>
        <dbReference type="Proteomes" id="UP000494165"/>
    </source>
</evidence>
<proteinExistence type="inferred from homology"/>
<evidence type="ECO:0000313" key="5">
    <source>
        <dbReference type="EMBL" id="CAB3375048.1"/>
    </source>
</evidence>
<keyword evidence="4" id="KW-0472">Membrane</keyword>
<dbReference type="EMBL" id="CADEPI010000107">
    <property type="protein sequence ID" value="CAB3375048.1"/>
    <property type="molecule type" value="Genomic_DNA"/>
</dbReference>
<dbReference type="Gene3D" id="2.120.10.30">
    <property type="entry name" value="TolB, C-terminal domain"/>
    <property type="match status" value="2"/>
</dbReference>
<dbReference type="AlphaFoldDB" id="A0A8S1D5A2"/>
<feature type="transmembrane region" description="Helical" evidence="4">
    <location>
        <begin position="736"/>
        <end position="756"/>
    </location>
</feature>
<comment type="similarity">
    <text evidence="2">Belongs to the major royal jelly protein family.</text>
</comment>
<evidence type="ECO:0000256" key="4">
    <source>
        <dbReference type="SAM" id="Phobius"/>
    </source>
</evidence>
<sequence>MKPNNILPNFMAVFGKRIFLSLVDSGNISASLVSLPTDEEFFWPPKITPFPSWDFHKNEGCNTVQEAKGLEVDAVGRLWVLDSGNLNCPAKLWILNLTNDTPELVHQFSFHYRLHDLVLDETPDGWNAYITRGIEDQFFVFSSKTNKSWDADLPRMIWGAVALSPKNQPSRQLFLSTEESTALYSIPVAFLQNGNLTAKPELIGNWSEKPYKMLIDNTGTMYASFWTQSYISTWDISKPFQEKRFYEARAELNTWWAFSFALDSSSGTFWMTELNRTGGKYKQKILKAEIGAKSYIFDFQPTDVITTMKSNCSCSALIGFLAFITVLSGIAHVRQYQIIKKLQTLAVEPVVNYQVQHPAHQECVEPEMTELQLNFTLRIQQAMTPFSLVAILLCLSVASAVNFTSVYNWSDKNGMCYEWSSEGMKPNNILPNFMAVFGKRIFLSLVDSGDISASLISMPSDGECFWPPKITPFPSWDFHKNEGCNTIQEAKGLEVDAVGRLWVLDSGNLNCPAKLWILNLTNDTPELVHQFSFHYRLHDLVLDETPDGWNAYITRGTEYQLFVFSSKTNKSWVADLPRMIWGAVALSPKNEPSRQLFLSTEESTALYSIPVAFLQNGNLTAKPELIGNWSEKPYKMLIDNTGTMYASFWTQSYISTWDISKPFQEKRFYEARELNTWWAFSFALDSSSGTFWMTELNRTGGKYKQKILKAEIGAKSYIFDFQPTGVTTTINSNSSYSALIGFLVFITVLSGIAHVWQYQIIKKLQKPAVVPVIYYTVNPRAVQQQNVAPQMLDVEVENVFYGIGTPSLRPRTPRMRED</sequence>
<dbReference type="Proteomes" id="UP000494165">
    <property type="component" value="Unassembled WGS sequence"/>
</dbReference>
<reference evidence="5 6" key="1">
    <citation type="submission" date="2020-04" db="EMBL/GenBank/DDBJ databases">
        <authorList>
            <person name="Alioto T."/>
            <person name="Alioto T."/>
            <person name="Gomez Garrido J."/>
        </authorList>
    </citation>
    <scope>NUCLEOTIDE SEQUENCE [LARGE SCALE GENOMIC DNA]</scope>
</reference>
<keyword evidence="4" id="KW-0812">Transmembrane</keyword>
<name>A0A8S1D5A2_9INSE</name>
<accession>A0A8S1D5A2</accession>
<dbReference type="Pfam" id="PF03022">
    <property type="entry name" value="MRJP"/>
    <property type="match status" value="4"/>
</dbReference>
<keyword evidence="6" id="KW-1185">Reference proteome</keyword>
<gene>
    <name evidence="5" type="ORF">CLODIP_2_CD13044</name>
</gene>
<dbReference type="GO" id="GO:0005576">
    <property type="term" value="C:extracellular region"/>
    <property type="evidence" value="ECO:0007669"/>
    <property type="project" value="UniProtKB-SubCell"/>
</dbReference>
<comment type="subcellular location">
    <subcellularLocation>
        <location evidence="1">Secreted</location>
    </subcellularLocation>
</comment>
<dbReference type="InterPro" id="IPR011042">
    <property type="entry name" value="6-blade_b-propeller_TolB-like"/>
</dbReference>
<comment type="caution">
    <text evidence="5">The sequence shown here is derived from an EMBL/GenBank/DDBJ whole genome shotgun (WGS) entry which is preliminary data.</text>
</comment>
<evidence type="ECO:0000256" key="1">
    <source>
        <dbReference type="ARBA" id="ARBA00004613"/>
    </source>
</evidence>
<protein>
    <recommendedName>
        <fullName evidence="7">Bee-milk protein</fullName>
    </recommendedName>
</protein>
<evidence type="ECO:0008006" key="7">
    <source>
        <dbReference type="Google" id="ProtNLM"/>
    </source>
</evidence>
<dbReference type="OrthoDB" id="9977471at2759"/>
<dbReference type="SUPFAM" id="SSF63829">
    <property type="entry name" value="Calcium-dependent phosphotriesterase"/>
    <property type="match status" value="2"/>
</dbReference>
<dbReference type="InterPro" id="IPR017996">
    <property type="entry name" value="MRJP/yellow-related"/>
</dbReference>